<proteinExistence type="predicted"/>
<gene>
    <name evidence="2" type="ORF">AHMF7605_27695</name>
</gene>
<comment type="caution">
    <text evidence="2">The sequence shown here is derived from an EMBL/GenBank/DDBJ whole genome shotgun (WGS) entry which is preliminary data.</text>
</comment>
<dbReference type="RefSeq" id="WP_106933171.1">
    <property type="nucleotide sequence ID" value="NZ_PYFT01000001.1"/>
</dbReference>
<dbReference type="Proteomes" id="UP000240357">
    <property type="component" value="Unassembled WGS sequence"/>
</dbReference>
<dbReference type="EMBL" id="PYFT01000001">
    <property type="protein sequence ID" value="PSR57000.1"/>
    <property type="molecule type" value="Genomic_DNA"/>
</dbReference>
<keyword evidence="1" id="KW-0732">Signal</keyword>
<evidence type="ECO:0000313" key="3">
    <source>
        <dbReference type="Proteomes" id="UP000240357"/>
    </source>
</evidence>
<keyword evidence="3" id="KW-1185">Reference proteome</keyword>
<organism evidence="2 3">
    <name type="scientific">Adhaeribacter arboris</name>
    <dbReference type="NCBI Taxonomy" id="2072846"/>
    <lineage>
        <taxon>Bacteria</taxon>
        <taxon>Pseudomonadati</taxon>
        <taxon>Bacteroidota</taxon>
        <taxon>Cytophagia</taxon>
        <taxon>Cytophagales</taxon>
        <taxon>Hymenobacteraceae</taxon>
        <taxon>Adhaeribacter</taxon>
    </lineage>
</organism>
<dbReference type="AlphaFoldDB" id="A0A2T2YNB4"/>
<evidence type="ECO:0000256" key="1">
    <source>
        <dbReference type="SAM" id="SignalP"/>
    </source>
</evidence>
<evidence type="ECO:0000313" key="2">
    <source>
        <dbReference type="EMBL" id="PSR57000.1"/>
    </source>
</evidence>
<sequence>MKNMKNLVTALLFTLIVGISSVSFALPNRTTLQEQPAPATDLAVTFGHLQKSNLDVMVASVINARMTIRLYDATEKNIATKTLAKNDKGTLVRFDLTVLANGVYQVKVTDGKTTQQ</sequence>
<name>A0A2T2YNB4_9BACT</name>
<evidence type="ECO:0008006" key="4">
    <source>
        <dbReference type="Google" id="ProtNLM"/>
    </source>
</evidence>
<accession>A0A2T2YNB4</accession>
<feature type="signal peptide" evidence="1">
    <location>
        <begin position="1"/>
        <end position="25"/>
    </location>
</feature>
<protein>
    <recommendedName>
        <fullName evidence="4">Secretion system C-terminal sorting domain-containing protein</fullName>
    </recommendedName>
</protein>
<feature type="chain" id="PRO_5015425140" description="Secretion system C-terminal sorting domain-containing protein" evidence="1">
    <location>
        <begin position="26"/>
        <end position="116"/>
    </location>
</feature>
<dbReference type="OrthoDB" id="956622at2"/>
<reference evidence="2 3" key="1">
    <citation type="submission" date="2018-03" db="EMBL/GenBank/DDBJ databases">
        <title>Adhaeribacter sp. HMF7605 Genome sequencing and assembly.</title>
        <authorList>
            <person name="Kang H."/>
            <person name="Kang J."/>
            <person name="Cha I."/>
            <person name="Kim H."/>
            <person name="Joh K."/>
        </authorList>
    </citation>
    <scope>NUCLEOTIDE SEQUENCE [LARGE SCALE GENOMIC DNA]</scope>
    <source>
        <strain evidence="2 3">HMF7605</strain>
    </source>
</reference>